<comment type="subcellular location">
    <subcellularLocation>
        <location evidence="1">Membrane</location>
        <topology evidence="1">Multi-pass membrane protein</topology>
    </subcellularLocation>
</comment>
<evidence type="ECO:0000256" key="6">
    <source>
        <dbReference type="SAM" id="Phobius"/>
    </source>
</evidence>
<protein>
    <submittedName>
        <fullName evidence="8">Amino acid permease</fullName>
    </submittedName>
</protein>
<accession>A0ABX0K1Q5</accession>
<evidence type="ECO:0000259" key="7">
    <source>
        <dbReference type="Pfam" id="PF00324"/>
    </source>
</evidence>
<dbReference type="PANTHER" id="PTHR43495:SF5">
    <property type="entry name" value="GAMMA-AMINOBUTYRIC ACID PERMEASE"/>
    <property type="match status" value="1"/>
</dbReference>
<feature type="transmembrane region" description="Helical" evidence="6">
    <location>
        <begin position="121"/>
        <end position="141"/>
    </location>
</feature>
<keyword evidence="9" id="KW-1185">Reference proteome</keyword>
<evidence type="ECO:0000313" key="9">
    <source>
        <dbReference type="Proteomes" id="UP000631653"/>
    </source>
</evidence>
<feature type="transmembrane region" description="Helical" evidence="6">
    <location>
        <begin position="195"/>
        <end position="216"/>
    </location>
</feature>
<evidence type="ECO:0000256" key="2">
    <source>
        <dbReference type="ARBA" id="ARBA00022448"/>
    </source>
</evidence>
<feature type="transmembrane region" description="Helical" evidence="6">
    <location>
        <begin position="421"/>
        <end position="440"/>
    </location>
</feature>
<sequence>MNNPDSPAEARLKSRHIAMIALGGILGAGLFVGSSTVIAVAGPTVIISYLLTGLLVMLVLNLLGDMVLGRPGLGTFIHYIARGLGPWAGFTAGWLYWCFWAIIIGSEAIAGALLLQPWIPLPVWMVSLVLVAVVTGVNLASPASFGEVEFWLAAIKVASIVGFLFLGLAFVSHVFGHAPPVTDTLFNHGGFAPHGLAAILVCVPLIMSSMMGSEIATIAAAESEDAERNLARVTRSTVLRVCTFYIASVAMILCIVPWETVTSGQSPFLAALDRMTIPGGATIIRIVSFSAVFSCLNSSVYVTSRTLSSLAAAGQAPRWLGAPGPGRTPAKAVLFSAAIGMMLGYTSILAPGAVFAFLMTACGDIILFIYLAMVIAHGRMIRSGDLPRRPGIQLYPWANVIAGGGIVAVLTGIALDSGQRLTLFGSLGLLALTLLSYGLINLHKSREHSPGSSSIVVPS</sequence>
<keyword evidence="4 6" id="KW-1133">Transmembrane helix</keyword>
<dbReference type="Pfam" id="PF00324">
    <property type="entry name" value="AA_permease"/>
    <property type="match status" value="1"/>
</dbReference>
<dbReference type="Gene3D" id="1.20.1740.10">
    <property type="entry name" value="Amino acid/polyamine transporter I"/>
    <property type="match status" value="1"/>
</dbReference>
<dbReference type="EMBL" id="WOSY01000009">
    <property type="protein sequence ID" value="NHN89097.1"/>
    <property type="molecule type" value="Genomic_DNA"/>
</dbReference>
<keyword evidence="3 6" id="KW-0812">Transmembrane</keyword>
<evidence type="ECO:0000313" key="8">
    <source>
        <dbReference type="EMBL" id="NHN89097.1"/>
    </source>
</evidence>
<dbReference type="InterPro" id="IPR004841">
    <property type="entry name" value="AA-permease/SLC12A_dom"/>
</dbReference>
<feature type="transmembrane region" description="Helical" evidence="6">
    <location>
        <begin position="278"/>
        <end position="296"/>
    </location>
</feature>
<dbReference type="Proteomes" id="UP000631653">
    <property type="component" value="Unassembled WGS sequence"/>
</dbReference>
<name>A0ABX0K1Q5_9PROT</name>
<evidence type="ECO:0000256" key="5">
    <source>
        <dbReference type="ARBA" id="ARBA00023136"/>
    </source>
</evidence>
<evidence type="ECO:0000256" key="1">
    <source>
        <dbReference type="ARBA" id="ARBA00004141"/>
    </source>
</evidence>
<feature type="transmembrane region" description="Helical" evidence="6">
    <location>
        <begin position="237"/>
        <end position="258"/>
    </location>
</feature>
<feature type="transmembrane region" description="Helical" evidence="6">
    <location>
        <begin position="356"/>
        <end position="376"/>
    </location>
</feature>
<keyword evidence="2" id="KW-0813">Transport</keyword>
<reference evidence="8 9" key="1">
    <citation type="journal article" date="2020" name="Int. J. Syst. Evol. Microbiol.">
        <title>Novel acetic acid bacteria from cider fermentations: Acetobacter conturbans sp. nov. and Acetobacter fallax sp. nov.</title>
        <authorList>
            <person name="Sombolestani A.S."/>
            <person name="Cleenwerck I."/>
            <person name="Cnockaert M."/>
            <person name="Borremans W."/>
            <person name="Wieme A.D."/>
            <person name="De Vuyst L."/>
            <person name="Vandamme P."/>
        </authorList>
    </citation>
    <scope>NUCLEOTIDE SEQUENCE [LARGE SCALE GENOMIC DNA]</scope>
    <source>
        <strain evidence="8 9">LMG 1627</strain>
    </source>
</reference>
<evidence type="ECO:0000256" key="3">
    <source>
        <dbReference type="ARBA" id="ARBA00022692"/>
    </source>
</evidence>
<feature type="transmembrane region" description="Helical" evidence="6">
    <location>
        <begin position="332"/>
        <end position="350"/>
    </location>
</feature>
<dbReference type="RefSeq" id="WP_173570412.1">
    <property type="nucleotide sequence ID" value="NZ_WOSY01000009.1"/>
</dbReference>
<feature type="transmembrane region" description="Helical" evidence="6">
    <location>
        <begin position="397"/>
        <end position="415"/>
    </location>
</feature>
<comment type="caution">
    <text evidence="8">The sequence shown here is derived from an EMBL/GenBank/DDBJ whole genome shotgun (WGS) entry which is preliminary data.</text>
</comment>
<feature type="domain" description="Amino acid permease/ SLC12A" evidence="7">
    <location>
        <begin position="16"/>
        <end position="383"/>
    </location>
</feature>
<feature type="transmembrane region" description="Helical" evidence="6">
    <location>
        <begin position="46"/>
        <end position="63"/>
    </location>
</feature>
<feature type="transmembrane region" description="Helical" evidence="6">
    <location>
        <begin position="20"/>
        <end position="40"/>
    </location>
</feature>
<keyword evidence="5 6" id="KW-0472">Membrane</keyword>
<feature type="transmembrane region" description="Helical" evidence="6">
    <location>
        <begin position="153"/>
        <end position="175"/>
    </location>
</feature>
<dbReference type="PANTHER" id="PTHR43495">
    <property type="entry name" value="GABA PERMEASE"/>
    <property type="match status" value="1"/>
</dbReference>
<organism evidence="8 9">
    <name type="scientific">Acetobacter conturbans</name>
    <dbReference type="NCBI Taxonomy" id="1737472"/>
    <lineage>
        <taxon>Bacteria</taxon>
        <taxon>Pseudomonadati</taxon>
        <taxon>Pseudomonadota</taxon>
        <taxon>Alphaproteobacteria</taxon>
        <taxon>Acetobacterales</taxon>
        <taxon>Acetobacteraceae</taxon>
        <taxon>Acetobacter</taxon>
    </lineage>
</organism>
<gene>
    <name evidence="8" type="ORF">GOB81_10700</name>
</gene>
<evidence type="ECO:0000256" key="4">
    <source>
        <dbReference type="ARBA" id="ARBA00022989"/>
    </source>
</evidence>
<proteinExistence type="predicted"/>
<dbReference type="PIRSF" id="PIRSF006060">
    <property type="entry name" value="AA_transporter"/>
    <property type="match status" value="1"/>
</dbReference>